<comment type="caution">
    <text evidence="1">The sequence shown here is derived from an EMBL/GenBank/DDBJ whole genome shotgun (WGS) entry which is preliminary data.</text>
</comment>
<evidence type="ECO:0000313" key="2">
    <source>
        <dbReference type="Proteomes" id="UP000051380"/>
    </source>
</evidence>
<protein>
    <submittedName>
        <fullName evidence="1">Uncharacterized protein</fullName>
    </submittedName>
</protein>
<evidence type="ECO:0000313" key="1">
    <source>
        <dbReference type="EMBL" id="KRP99917.1"/>
    </source>
</evidence>
<name>A0A0R3CV24_9BRAD</name>
<proteinExistence type="predicted"/>
<sequence>MTNPVPCTFLVTCTTFTVLDPGHCLVRDDKEALCGDAAQAGRLLSGNVPLLAHGNGLFLNTQGSGTWNKFSIVDMCVAWIVAELTSRGVGAQTAESAATAATPALATLCDYGKDAEEDEFSEIVHQIWFRIAERADSREWSVPLVKPWR</sequence>
<gene>
    <name evidence="1" type="ORF">AOQ72_12210</name>
</gene>
<reference evidence="1 2" key="1">
    <citation type="submission" date="2015-09" db="EMBL/GenBank/DDBJ databases">
        <title>Draft Genome Sequence of the Strain BR 3267 (Bradyrhizobium yuanmingense) recommended as inoculant for cowpea in Brazil.</title>
        <authorList>
            <person name="Simoes-Araujo J.L."/>
            <person name="Zilli J.E."/>
        </authorList>
    </citation>
    <scope>NUCLEOTIDE SEQUENCE [LARGE SCALE GENOMIC DNA]</scope>
    <source>
        <strain evidence="1 2">BR3267</strain>
    </source>
</reference>
<dbReference type="Proteomes" id="UP000051380">
    <property type="component" value="Unassembled WGS sequence"/>
</dbReference>
<accession>A0A0R3CV24</accession>
<dbReference type="EMBL" id="LJYF01000009">
    <property type="protein sequence ID" value="KRP99917.1"/>
    <property type="molecule type" value="Genomic_DNA"/>
</dbReference>
<dbReference type="AlphaFoldDB" id="A0A0R3CV24"/>
<organism evidence="1 2">
    <name type="scientific">Bradyrhizobium yuanmingense</name>
    <dbReference type="NCBI Taxonomy" id="108015"/>
    <lineage>
        <taxon>Bacteria</taxon>
        <taxon>Pseudomonadati</taxon>
        <taxon>Pseudomonadota</taxon>
        <taxon>Alphaproteobacteria</taxon>
        <taxon>Hyphomicrobiales</taxon>
        <taxon>Nitrobacteraceae</taxon>
        <taxon>Bradyrhizobium</taxon>
    </lineage>
</organism>